<reference evidence="3" key="1">
    <citation type="submission" date="2019-12" db="EMBL/GenBank/DDBJ databases">
        <authorList>
            <person name="Scholz U."/>
            <person name="Mascher M."/>
            <person name="Fiebig A."/>
        </authorList>
    </citation>
    <scope>NUCLEOTIDE SEQUENCE</scope>
</reference>
<dbReference type="EMBL" id="LR746267">
    <property type="protein sequence ID" value="CAA7394483.1"/>
    <property type="molecule type" value="Genomic_DNA"/>
</dbReference>
<dbReference type="OrthoDB" id="1898723at2759"/>
<sequence length="333" mass="37591">MAAPAGYLRRLREDLGRCFMKTRFYSSGMDLRRLRPMILKRIKNRASFYPVESMIRVAEEVLSARRVLRRGVASLLEIFPVKSCKFCPEIFIGEEGHQIKTCHGFKRIISNELHHWVDGRVGDILFPVEAFHLNKMFQAVIRHEQRFNIDRVPAVVELCSQAGAEVPPEDWLLHEDGGGSGSGSGSGAPPNEEQIRRVAERTLEAWEELRAGVQRLLLVYPAKVCKYCSEVHVGPSGHRARLCGVFRFERWRGGHFWKRAEVDDLVPPRLVWHRRPYDPTVLIDAGRGFYGHAPAVIELCGQAGAAVPKKYFSLMKLRGLSEPSHPASSGGSN</sequence>
<organism evidence="3">
    <name type="scientific">Spirodela intermedia</name>
    <name type="common">Intermediate duckweed</name>
    <dbReference type="NCBI Taxonomy" id="51605"/>
    <lineage>
        <taxon>Eukaryota</taxon>
        <taxon>Viridiplantae</taxon>
        <taxon>Streptophyta</taxon>
        <taxon>Embryophyta</taxon>
        <taxon>Tracheophyta</taxon>
        <taxon>Spermatophyta</taxon>
        <taxon>Magnoliopsida</taxon>
        <taxon>Liliopsida</taxon>
        <taxon>Araceae</taxon>
        <taxon>Lemnoideae</taxon>
        <taxon>Spirodela</taxon>
    </lineage>
</organism>
<feature type="domain" description="APO" evidence="2">
    <location>
        <begin position="83"/>
        <end position="168"/>
    </location>
</feature>
<name>A0A7I8IL83_SPIIN</name>
<accession>A0A7I8IL83</accession>
<evidence type="ECO:0000313" key="3">
    <source>
        <dbReference type="EMBL" id="CAA2618567.1"/>
    </source>
</evidence>
<evidence type="ECO:0000259" key="2">
    <source>
        <dbReference type="PROSITE" id="PS51499"/>
    </source>
</evidence>
<gene>
    <name evidence="3" type="ORF">SI7747_04004734</name>
    <name evidence="4" type="ORF">SI8410_04005144</name>
</gene>
<dbReference type="PROSITE" id="PS51499">
    <property type="entry name" value="APO"/>
    <property type="match status" value="2"/>
</dbReference>
<feature type="region of interest" description="Disordered" evidence="1">
    <location>
        <begin position="170"/>
        <end position="193"/>
    </location>
</feature>
<dbReference type="Pfam" id="PF05634">
    <property type="entry name" value="APO_RNA-bind"/>
    <property type="match status" value="2"/>
</dbReference>
<evidence type="ECO:0000313" key="4">
    <source>
        <dbReference type="EMBL" id="CAA7394483.1"/>
    </source>
</evidence>
<dbReference type="AlphaFoldDB" id="A0A7I8IL83"/>
<proteinExistence type="predicted"/>
<dbReference type="EMBL" id="LR743591">
    <property type="protein sequence ID" value="CAA2618567.1"/>
    <property type="molecule type" value="Genomic_DNA"/>
</dbReference>
<keyword evidence="5" id="KW-1185">Reference proteome</keyword>
<evidence type="ECO:0000313" key="5">
    <source>
        <dbReference type="Proteomes" id="UP000663760"/>
    </source>
</evidence>
<feature type="domain" description="APO" evidence="2">
    <location>
        <begin position="224"/>
        <end position="309"/>
    </location>
</feature>
<dbReference type="InterPro" id="IPR023342">
    <property type="entry name" value="APO_dom"/>
</dbReference>
<dbReference type="GO" id="GO:0003723">
    <property type="term" value="F:RNA binding"/>
    <property type="evidence" value="ECO:0007669"/>
    <property type="project" value="InterPro"/>
</dbReference>
<protein>
    <recommendedName>
        <fullName evidence="2">APO domain-containing protein</fullName>
    </recommendedName>
</protein>
<dbReference type="Proteomes" id="UP000663760">
    <property type="component" value="Chromosome 4"/>
</dbReference>
<evidence type="ECO:0000256" key="1">
    <source>
        <dbReference type="SAM" id="MobiDB-lite"/>
    </source>
</evidence>